<gene>
    <name evidence="1" type="ORF">J4727_17945</name>
</gene>
<name>A0A939SRP6_PRORE</name>
<evidence type="ECO:0000313" key="1">
    <source>
        <dbReference type="EMBL" id="MBO1916573.1"/>
    </source>
</evidence>
<proteinExistence type="predicted"/>
<dbReference type="EMBL" id="JAGETQ010000158">
    <property type="protein sequence ID" value="MBO1916573.1"/>
    <property type="molecule type" value="Genomic_DNA"/>
</dbReference>
<dbReference type="Proteomes" id="UP000664477">
    <property type="component" value="Unassembled WGS sequence"/>
</dbReference>
<sequence length="66" mass="7386">MDNVNLLVVLAQLICQLWQTSSALLTNCPCATTGWPLGRLVVRVLSDVLAKTQLSDKRNHATRQYF</sequence>
<organism evidence="1 2">
    <name type="scientific">Providencia rettgeri</name>
    <dbReference type="NCBI Taxonomy" id="587"/>
    <lineage>
        <taxon>Bacteria</taxon>
        <taxon>Pseudomonadati</taxon>
        <taxon>Pseudomonadota</taxon>
        <taxon>Gammaproteobacteria</taxon>
        <taxon>Enterobacterales</taxon>
        <taxon>Morganellaceae</taxon>
        <taxon>Providencia</taxon>
    </lineage>
</organism>
<evidence type="ECO:0000313" key="2">
    <source>
        <dbReference type="Proteomes" id="UP000664477"/>
    </source>
</evidence>
<protein>
    <submittedName>
        <fullName evidence="1">Uncharacterized protein</fullName>
    </submittedName>
</protein>
<comment type="caution">
    <text evidence="1">The sequence shown here is derived from an EMBL/GenBank/DDBJ whole genome shotgun (WGS) entry which is preliminary data.</text>
</comment>
<accession>A0A939SRP6</accession>
<dbReference type="AlphaFoldDB" id="A0A939SRP6"/>
<reference evidence="1" key="1">
    <citation type="submission" date="2021-03" db="EMBL/GenBank/DDBJ databases">
        <title>Molecular epidemiology and mechanisms of colistin and carbapenem resistance in Enterobacteriaceae from clinical isolates, the environment and porcine samples in Pretoria, South Africa.</title>
        <authorList>
            <person name="Bogoshi D."/>
            <person name="Mbelle N.M."/>
            <person name="Naidoo V."/>
            <person name="Osei Sekyere J."/>
        </authorList>
    </citation>
    <scope>NUCLEOTIDE SEQUENCE</scope>
    <source>
        <strain evidence="1">C052</strain>
    </source>
</reference>